<dbReference type="AlphaFoldDB" id="A0A182WIG0"/>
<keyword evidence="1" id="KW-0472">Membrane</keyword>
<evidence type="ECO:0000256" key="1">
    <source>
        <dbReference type="SAM" id="Phobius"/>
    </source>
</evidence>
<keyword evidence="1" id="KW-1133">Transmembrane helix</keyword>
<sequence length="151" mass="17384">MALGDMSGDCMAIPEMSKKGLFYFLLIPFSLPVWILCGILIVIAFVLNWMLPQLFPNTLLLTILFGDQVPDQRYTNTERRLLVVGNVLLFFLTEAYWVKLHALFIESLNAPHLRTLDQFLQTDIPLEVTREGALEYYRDLHAHRQLVVSDS</sequence>
<dbReference type="Proteomes" id="UP000075920">
    <property type="component" value="Unassembled WGS sequence"/>
</dbReference>
<reference evidence="2" key="2">
    <citation type="submission" date="2020-05" db="UniProtKB">
        <authorList>
            <consortium name="EnsemblMetazoa"/>
        </authorList>
    </citation>
    <scope>IDENTIFICATION</scope>
    <source>
        <strain evidence="2">MINIMUS1</strain>
    </source>
</reference>
<feature type="transmembrane region" description="Helical" evidence="1">
    <location>
        <begin position="21"/>
        <end position="51"/>
    </location>
</feature>
<dbReference type="VEuPathDB" id="VectorBase:AMIN010164"/>
<keyword evidence="1" id="KW-0812">Transmembrane</keyword>
<dbReference type="STRING" id="112268.A0A182WIG0"/>
<organism evidence="2 3">
    <name type="scientific">Anopheles minimus</name>
    <dbReference type="NCBI Taxonomy" id="112268"/>
    <lineage>
        <taxon>Eukaryota</taxon>
        <taxon>Metazoa</taxon>
        <taxon>Ecdysozoa</taxon>
        <taxon>Arthropoda</taxon>
        <taxon>Hexapoda</taxon>
        <taxon>Insecta</taxon>
        <taxon>Pterygota</taxon>
        <taxon>Neoptera</taxon>
        <taxon>Endopterygota</taxon>
        <taxon>Diptera</taxon>
        <taxon>Nematocera</taxon>
        <taxon>Culicoidea</taxon>
        <taxon>Culicidae</taxon>
        <taxon>Anophelinae</taxon>
        <taxon>Anopheles</taxon>
    </lineage>
</organism>
<evidence type="ECO:0000313" key="3">
    <source>
        <dbReference type="Proteomes" id="UP000075920"/>
    </source>
</evidence>
<reference evidence="3" key="1">
    <citation type="submission" date="2013-03" db="EMBL/GenBank/DDBJ databases">
        <title>The Genome Sequence of Anopheles minimus MINIMUS1.</title>
        <authorList>
            <consortium name="The Broad Institute Genomics Platform"/>
            <person name="Neafsey D.E."/>
            <person name="Walton C."/>
            <person name="Walker B."/>
            <person name="Young S.K."/>
            <person name="Zeng Q."/>
            <person name="Gargeya S."/>
            <person name="Fitzgerald M."/>
            <person name="Haas B."/>
            <person name="Abouelleil A."/>
            <person name="Allen A.W."/>
            <person name="Alvarado L."/>
            <person name="Arachchi H.M."/>
            <person name="Berlin A.M."/>
            <person name="Chapman S.B."/>
            <person name="Gainer-Dewar J."/>
            <person name="Goldberg J."/>
            <person name="Griggs A."/>
            <person name="Gujja S."/>
            <person name="Hansen M."/>
            <person name="Howarth C."/>
            <person name="Imamovic A."/>
            <person name="Ireland A."/>
            <person name="Larimer J."/>
            <person name="McCowan C."/>
            <person name="Murphy C."/>
            <person name="Pearson M."/>
            <person name="Poon T.W."/>
            <person name="Priest M."/>
            <person name="Roberts A."/>
            <person name="Saif S."/>
            <person name="Shea T."/>
            <person name="Sisk P."/>
            <person name="Sykes S."/>
            <person name="Wortman J."/>
            <person name="Nusbaum C."/>
            <person name="Birren B."/>
        </authorList>
    </citation>
    <scope>NUCLEOTIDE SEQUENCE [LARGE SCALE GENOMIC DNA]</scope>
    <source>
        <strain evidence="3">MINIMUS1</strain>
    </source>
</reference>
<protein>
    <submittedName>
        <fullName evidence="2">Uncharacterized protein</fullName>
    </submittedName>
</protein>
<evidence type="ECO:0000313" key="2">
    <source>
        <dbReference type="EnsemblMetazoa" id="AMIN010164-PA"/>
    </source>
</evidence>
<name>A0A182WIG0_9DIPT</name>
<dbReference type="EnsemblMetazoa" id="AMIN010164-RA">
    <property type="protein sequence ID" value="AMIN010164-PA"/>
    <property type="gene ID" value="AMIN010164"/>
</dbReference>
<keyword evidence="3" id="KW-1185">Reference proteome</keyword>
<accession>A0A182WIG0</accession>
<proteinExistence type="predicted"/>